<comment type="caution">
    <text evidence="2">The sequence shown here is derived from an EMBL/GenBank/DDBJ whole genome shotgun (WGS) entry which is preliminary data.</text>
</comment>
<dbReference type="Proteomes" id="UP000281406">
    <property type="component" value="Unassembled WGS sequence"/>
</dbReference>
<feature type="compositionally biased region" description="Polar residues" evidence="1">
    <location>
        <begin position="230"/>
        <end position="242"/>
    </location>
</feature>
<evidence type="ECO:0000256" key="1">
    <source>
        <dbReference type="SAM" id="MobiDB-lite"/>
    </source>
</evidence>
<feature type="compositionally biased region" description="Basic and acidic residues" evidence="1">
    <location>
        <begin position="246"/>
        <end position="259"/>
    </location>
</feature>
<dbReference type="EMBL" id="RJVU01075544">
    <property type="protein sequence ID" value="ROI16180.1"/>
    <property type="molecule type" value="Genomic_DNA"/>
</dbReference>
<protein>
    <submittedName>
        <fullName evidence="2">Uncharacterized protein</fullName>
    </submittedName>
</protein>
<proteinExistence type="predicted"/>
<organism evidence="2 3">
    <name type="scientific">Anabarilius grahami</name>
    <name type="common">Kanglang fish</name>
    <name type="synonym">Barilius grahami</name>
    <dbReference type="NCBI Taxonomy" id="495550"/>
    <lineage>
        <taxon>Eukaryota</taxon>
        <taxon>Metazoa</taxon>
        <taxon>Chordata</taxon>
        <taxon>Craniata</taxon>
        <taxon>Vertebrata</taxon>
        <taxon>Euteleostomi</taxon>
        <taxon>Actinopterygii</taxon>
        <taxon>Neopterygii</taxon>
        <taxon>Teleostei</taxon>
        <taxon>Ostariophysi</taxon>
        <taxon>Cypriniformes</taxon>
        <taxon>Xenocyprididae</taxon>
        <taxon>Xenocypridinae</taxon>
        <taxon>Xenocypridinae incertae sedis</taxon>
        <taxon>Anabarilius</taxon>
    </lineage>
</organism>
<feature type="region of interest" description="Disordered" evidence="1">
    <location>
        <begin position="220"/>
        <end position="271"/>
    </location>
</feature>
<gene>
    <name evidence="2" type="ORF">DPX16_12298</name>
</gene>
<reference evidence="2 3" key="1">
    <citation type="submission" date="2018-10" db="EMBL/GenBank/DDBJ databases">
        <title>Genome assembly for a Yunnan-Guizhou Plateau 3E fish, Anabarilius grahami (Regan), and its evolutionary and genetic applications.</title>
        <authorList>
            <person name="Jiang W."/>
        </authorList>
    </citation>
    <scope>NUCLEOTIDE SEQUENCE [LARGE SCALE GENOMIC DNA]</scope>
    <source>
        <strain evidence="2">AG-KIZ</strain>
        <tissue evidence="2">Muscle</tissue>
    </source>
</reference>
<evidence type="ECO:0000313" key="2">
    <source>
        <dbReference type="EMBL" id="ROI16180.1"/>
    </source>
</evidence>
<name>A0A3N0XFR6_ANAGA</name>
<dbReference type="AlphaFoldDB" id="A0A3N0XFR6"/>
<evidence type="ECO:0000313" key="3">
    <source>
        <dbReference type="Proteomes" id="UP000281406"/>
    </source>
</evidence>
<keyword evidence="3" id="KW-1185">Reference proteome</keyword>
<accession>A0A3N0XFR6</accession>
<sequence>MMWSGTRLTAKTKSNQGIPAHYIDNITSKENNQLGLDNDILSAVLKVRAVRWKHTHELIRDKVKLSSGIGSKQRIVFVYSSKISSDLGFQLAGSHVVLGSTFGPLPLPARLPQGKAPISPQPLRFSRRSILRYQTDWRLPFRNVSANSHFLYNHKLSCEWLGESFFNSLYEMAFACLFFFLADVNSFARSSCFEDHLSKQEGAFCQGDGGRIECVVTATGGEPDKRNNEKSQSASQGLSLWNATEKFPRTGKDKMEHALVPRFMGKPRPDD</sequence>